<feature type="domain" description="SnoaL-like" evidence="1">
    <location>
        <begin position="11"/>
        <end position="105"/>
    </location>
</feature>
<dbReference type="OrthoDB" id="4945579at2"/>
<reference evidence="2 3" key="1">
    <citation type="submission" date="2019-03" db="EMBL/GenBank/DDBJ databases">
        <title>Genomic Encyclopedia of Type Strains, Phase III (KMG-III): the genomes of soil and plant-associated and newly described type strains.</title>
        <authorList>
            <person name="Whitman W."/>
        </authorList>
    </citation>
    <scope>NUCLEOTIDE SEQUENCE [LARGE SCALE GENOMIC DNA]</scope>
    <source>
        <strain evidence="2 3">LMG 29544</strain>
    </source>
</reference>
<keyword evidence="3" id="KW-1185">Reference proteome</keyword>
<sequence>MNDNASIDEIVRRSYAAYETKDRAALEALLADNFTFTSPQDDHIDRRTYFERCWPFSDQVEYFRIEKLFTQRNEAFVRYACKPAGRAAFRNTEFFRIENGKIVEVQVFFGFTADDIPGA</sequence>
<dbReference type="SUPFAM" id="SSF54427">
    <property type="entry name" value="NTF2-like"/>
    <property type="match status" value="1"/>
</dbReference>
<name>A0A4R8M300_9BURK</name>
<proteinExistence type="predicted"/>
<gene>
    <name evidence="2" type="ORF">BX592_101254</name>
</gene>
<evidence type="ECO:0000313" key="3">
    <source>
        <dbReference type="Proteomes" id="UP000295509"/>
    </source>
</evidence>
<evidence type="ECO:0000313" key="2">
    <source>
        <dbReference type="EMBL" id="TDY54798.1"/>
    </source>
</evidence>
<dbReference type="InterPro" id="IPR037401">
    <property type="entry name" value="SnoaL-like"/>
</dbReference>
<keyword evidence="2" id="KW-0413">Isomerase</keyword>
<dbReference type="Gene3D" id="3.10.450.50">
    <property type="match status" value="1"/>
</dbReference>
<protein>
    <submittedName>
        <fullName evidence="2">Ketosteroid isomerase-like protein</fullName>
    </submittedName>
</protein>
<dbReference type="Proteomes" id="UP000295509">
    <property type="component" value="Unassembled WGS sequence"/>
</dbReference>
<accession>A0A4R8M300</accession>
<comment type="caution">
    <text evidence="2">The sequence shown here is derived from an EMBL/GenBank/DDBJ whole genome shotgun (WGS) entry which is preliminary data.</text>
</comment>
<dbReference type="Pfam" id="PF12680">
    <property type="entry name" value="SnoaL_2"/>
    <property type="match status" value="1"/>
</dbReference>
<dbReference type="AlphaFoldDB" id="A0A4R8M300"/>
<evidence type="ECO:0000259" key="1">
    <source>
        <dbReference type="Pfam" id="PF12680"/>
    </source>
</evidence>
<dbReference type="InterPro" id="IPR032710">
    <property type="entry name" value="NTF2-like_dom_sf"/>
</dbReference>
<dbReference type="EMBL" id="SORE01000001">
    <property type="protein sequence ID" value="TDY54798.1"/>
    <property type="molecule type" value="Genomic_DNA"/>
</dbReference>
<dbReference type="GO" id="GO:0016853">
    <property type="term" value="F:isomerase activity"/>
    <property type="evidence" value="ECO:0007669"/>
    <property type="project" value="UniProtKB-KW"/>
</dbReference>
<organism evidence="2 3">
    <name type="scientific">Paraburkholderia rhizosphaerae</name>
    <dbReference type="NCBI Taxonomy" id="480658"/>
    <lineage>
        <taxon>Bacteria</taxon>
        <taxon>Pseudomonadati</taxon>
        <taxon>Pseudomonadota</taxon>
        <taxon>Betaproteobacteria</taxon>
        <taxon>Burkholderiales</taxon>
        <taxon>Burkholderiaceae</taxon>
        <taxon>Paraburkholderia</taxon>
    </lineage>
</organism>
<dbReference type="RefSeq" id="WP_134189817.1">
    <property type="nucleotide sequence ID" value="NZ_JBHLUW010000027.1"/>
</dbReference>